<gene>
    <name evidence="12" type="primary">LOC108745046</name>
</gene>
<dbReference type="KEGG" id="apln:108745046"/>
<sequence>MTIITKPLSEKKPTDKLEVPLVTNETLDAPQGEDVEAGSETAESRRRFVILHARARRVSTTTTLLLSLTALTVVGVGIIGGTYLYRQFLRSQLHFRGWCNIPYNSDGTGHTAMIVSPDGGDNELSDSDLFRTFRHANNGPPSPDNNLNEYFQESFELDLDDDVYEKIDVPDFREGRSGRFIHDFNTNLTGIVDLTGKRCFVMPLNRDMVLPPRSLFDLIQKMWDGYYKVDTQVVRETMRVVIPPMNDDDKKAIGSYISKECEGVPVYKLEKYVGGVVKRSADLPNDAKFAQFSGRGIVEFDIVNFEEAMNSLEKITN</sequence>
<evidence type="ECO:0000259" key="10">
    <source>
        <dbReference type="PROSITE" id="PS50869"/>
    </source>
</evidence>
<dbReference type="GO" id="GO:0070062">
    <property type="term" value="C:extracellular exosome"/>
    <property type="evidence" value="ECO:0007669"/>
    <property type="project" value="TreeGrafter"/>
</dbReference>
<feature type="transmembrane region" description="Helical" evidence="9">
    <location>
        <begin position="64"/>
        <end position="85"/>
    </location>
</feature>
<dbReference type="STRING" id="224129.A0A1W4XVX8"/>
<keyword evidence="6 9" id="KW-0472">Membrane</keyword>
<dbReference type="Proteomes" id="UP000192223">
    <property type="component" value="Unplaced"/>
</dbReference>
<dbReference type="PANTHER" id="PTHR10962">
    <property type="entry name" value="INTEGRAL TRANSMEMBRANE PROTEIN 2"/>
    <property type="match status" value="1"/>
</dbReference>
<keyword evidence="4 9" id="KW-0735">Signal-anchor</keyword>
<protein>
    <recommendedName>
        <fullName evidence="9">Integral membrane protein 2</fullName>
    </recommendedName>
</protein>
<keyword evidence="5 9" id="KW-1133">Transmembrane helix</keyword>
<dbReference type="InterPro" id="IPR007084">
    <property type="entry name" value="BRICHOS_dom"/>
</dbReference>
<name>A0A1W4XVX8_AGRPL</name>
<dbReference type="PROSITE" id="PS50869">
    <property type="entry name" value="BRICHOS"/>
    <property type="match status" value="1"/>
</dbReference>
<evidence type="ECO:0000256" key="5">
    <source>
        <dbReference type="ARBA" id="ARBA00022989"/>
    </source>
</evidence>
<evidence type="ECO:0000256" key="3">
    <source>
        <dbReference type="ARBA" id="ARBA00022692"/>
    </source>
</evidence>
<dbReference type="FunCoup" id="A0A1W4XVX8">
    <property type="interactions" value="916"/>
</dbReference>
<keyword evidence="8" id="KW-0325">Glycoprotein</keyword>
<evidence type="ECO:0000313" key="11">
    <source>
        <dbReference type="Proteomes" id="UP000192223"/>
    </source>
</evidence>
<keyword evidence="7" id="KW-1015">Disulfide bond</keyword>
<dbReference type="PANTHER" id="PTHR10962:SF1">
    <property type="entry name" value="INTEGRAL MEMBRANE PROTEIN 2"/>
    <property type="match status" value="1"/>
</dbReference>
<evidence type="ECO:0000256" key="4">
    <source>
        <dbReference type="ARBA" id="ARBA00022968"/>
    </source>
</evidence>
<feature type="domain" description="BRICHOS" evidence="10">
    <location>
        <begin position="172"/>
        <end position="269"/>
    </location>
</feature>
<dbReference type="GO" id="GO:0005794">
    <property type="term" value="C:Golgi apparatus"/>
    <property type="evidence" value="ECO:0007669"/>
    <property type="project" value="TreeGrafter"/>
</dbReference>
<dbReference type="SMART" id="SM01039">
    <property type="entry name" value="BRICHOS"/>
    <property type="match status" value="1"/>
</dbReference>
<evidence type="ECO:0000256" key="6">
    <source>
        <dbReference type="ARBA" id="ARBA00023136"/>
    </source>
</evidence>
<keyword evidence="11" id="KW-1185">Reference proteome</keyword>
<dbReference type="OrthoDB" id="9982095at2759"/>
<dbReference type="GeneID" id="108745046"/>
<evidence type="ECO:0000256" key="8">
    <source>
        <dbReference type="ARBA" id="ARBA00023180"/>
    </source>
</evidence>
<dbReference type="GO" id="GO:0001540">
    <property type="term" value="F:amyloid-beta binding"/>
    <property type="evidence" value="ECO:0007669"/>
    <property type="project" value="TreeGrafter"/>
</dbReference>
<comment type="similarity">
    <text evidence="2 9">Belongs to the ITM2 family.</text>
</comment>
<dbReference type="InterPro" id="IPR040145">
    <property type="entry name" value="ITM2"/>
</dbReference>
<dbReference type="Pfam" id="PF04089">
    <property type="entry name" value="BRICHOS"/>
    <property type="match status" value="1"/>
</dbReference>
<dbReference type="GO" id="GO:0042985">
    <property type="term" value="P:negative regulation of amyloid precursor protein biosynthetic process"/>
    <property type="evidence" value="ECO:0007669"/>
    <property type="project" value="TreeGrafter"/>
</dbReference>
<evidence type="ECO:0000256" key="1">
    <source>
        <dbReference type="ARBA" id="ARBA00004606"/>
    </source>
</evidence>
<evidence type="ECO:0000313" key="12">
    <source>
        <dbReference type="RefSeq" id="XP_018336590.1"/>
    </source>
</evidence>
<keyword evidence="9" id="KW-1003">Cell membrane</keyword>
<keyword evidence="3 9" id="KW-0812">Transmembrane</keyword>
<dbReference type="InParanoid" id="A0A1W4XVX8"/>
<evidence type="ECO:0000256" key="9">
    <source>
        <dbReference type="RuleBase" id="RU367061"/>
    </source>
</evidence>
<evidence type="ECO:0000256" key="2">
    <source>
        <dbReference type="ARBA" id="ARBA00006794"/>
    </source>
</evidence>
<organism evidence="11 12">
    <name type="scientific">Agrilus planipennis</name>
    <name type="common">Emerald ash borer</name>
    <name type="synonym">Agrilus marcopoli</name>
    <dbReference type="NCBI Taxonomy" id="224129"/>
    <lineage>
        <taxon>Eukaryota</taxon>
        <taxon>Metazoa</taxon>
        <taxon>Ecdysozoa</taxon>
        <taxon>Arthropoda</taxon>
        <taxon>Hexapoda</taxon>
        <taxon>Insecta</taxon>
        <taxon>Pterygota</taxon>
        <taxon>Neoptera</taxon>
        <taxon>Endopterygota</taxon>
        <taxon>Coleoptera</taxon>
        <taxon>Polyphaga</taxon>
        <taxon>Elateriformia</taxon>
        <taxon>Buprestoidea</taxon>
        <taxon>Buprestidae</taxon>
        <taxon>Agrilinae</taxon>
        <taxon>Agrilus</taxon>
    </lineage>
</organism>
<proteinExistence type="inferred from homology"/>
<reference evidence="12" key="1">
    <citation type="submission" date="2025-08" db="UniProtKB">
        <authorList>
            <consortium name="RefSeq"/>
        </authorList>
    </citation>
    <scope>IDENTIFICATION</scope>
    <source>
        <tissue evidence="12">Entire body</tissue>
    </source>
</reference>
<dbReference type="GO" id="GO:0005886">
    <property type="term" value="C:plasma membrane"/>
    <property type="evidence" value="ECO:0007669"/>
    <property type="project" value="UniProtKB-UniRule"/>
</dbReference>
<comment type="subcellular location">
    <subcellularLocation>
        <location evidence="1 9">Membrane</location>
        <topology evidence="1 9">Single-pass type II membrane protein</topology>
    </subcellularLocation>
</comment>
<evidence type="ECO:0000256" key="7">
    <source>
        <dbReference type="ARBA" id="ARBA00023157"/>
    </source>
</evidence>
<dbReference type="AlphaFoldDB" id="A0A1W4XVX8"/>
<dbReference type="RefSeq" id="XP_018336590.1">
    <property type="nucleotide sequence ID" value="XM_018481088.2"/>
</dbReference>
<accession>A0A1W4XVX8</accession>